<dbReference type="AlphaFoldDB" id="A0A067H724"/>
<dbReference type="GO" id="GO:0003723">
    <property type="term" value="F:RNA binding"/>
    <property type="evidence" value="ECO:0007669"/>
    <property type="project" value="InterPro"/>
</dbReference>
<evidence type="ECO:0000256" key="2">
    <source>
        <dbReference type="ARBA" id="ARBA00023274"/>
    </source>
</evidence>
<evidence type="ECO:0000256" key="1">
    <source>
        <dbReference type="ARBA" id="ARBA00006850"/>
    </source>
</evidence>
<dbReference type="PROSITE" id="PS52002">
    <property type="entry name" value="SM"/>
    <property type="match status" value="1"/>
</dbReference>
<accession>A0A067H724</accession>
<dbReference type="PANTHER" id="PTHR10553:SF5">
    <property type="entry name" value="U6 SNRNA-ASSOCIATED SM-LIKE PROTEIN LSM7"/>
    <property type="match status" value="1"/>
</dbReference>
<dbReference type="InterPro" id="IPR001163">
    <property type="entry name" value="Sm_dom_euk/arc"/>
</dbReference>
<gene>
    <name evidence="4" type="ORF">CISIN_1g032889mg</name>
</gene>
<organism evidence="4 5">
    <name type="scientific">Citrus sinensis</name>
    <name type="common">Sweet orange</name>
    <name type="synonym">Citrus aurantium var. sinensis</name>
    <dbReference type="NCBI Taxonomy" id="2711"/>
    <lineage>
        <taxon>Eukaryota</taxon>
        <taxon>Viridiplantae</taxon>
        <taxon>Streptophyta</taxon>
        <taxon>Embryophyta</taxon>
        <taxon>Tracheophyta</taxon>
        <taxon>Spermatophyta</taxon>
        <taxon>Magnoliopsida</taxon>
        <taxon>eudicotyledons</taxon>
        <taxon>Gunneridae</taxon>
        <taxon>Pentapetalae</taxon>
        <taxon>rosids</taxon>
        <taxon>malvids</taxon>
        <taxon>Sapindales</taxon>
        <taxon>Rutaceae</taxon>
        <taxon>Aurantioideae</taxon>
        <taxon>Citrus</taxon>
    </lineage>
</organism>
<dbReference type="SUPFAM" id="SSF50182">
    <property type="entry name" value="Sm-like ribonucleoproteins"/>
    <property type="match status" value="1"/>
</dbReference>
<dbReference type="EMBL" id="KK784875">
    <property type="protein sequence ID" value="KDO83371.1"/>
    <property type="molecule type" value="Genomic_DNA"/>
</dbReference>
<name>A0A067H724_CITSI</name>
<sequence>MQAFVEINAVSFFIVCRSARVSFNLGFLKSLKMSGRKETVLDLAKFVDKGVQVKLTGGRQVTGTLKGYDQLLNLVLDEAVEFLRGNLYNGIFVIVCFLLVCF</sequence>
<evidence type="ECO:0000313" key="5">
    <source>
        <dbReference type="Proteomes" id="UP000027120"/>
    </source>
</evidence>
<keyword evidence="2" id="KW-0687">Ribonucleoprotein</keyword>
<keyword evidence="5" id="KW-1185">Reference proteome</keyword>
<dbReference type="InterPro" id="IPR010920">
    <property type="entry name" value="LSM_dom_sf"/>
</dbReference>
<dbReference type="InterPro" id="IPR044641">
    <property type="entry name" value="Lsm7/SmG-like"/>
</dbReference>
<dbReference type="InterPro" id="IPR047575">
    <property type="entry name" value="Sm"/>
</dbReference>
<reference evidence="4 5" key="1">
    <citation type="submission" date="2014-04" db="EMBL/GenBank/DDBJ databases">
        <authorList>
            <consortium name="International Citrus Genome Consortium"/>
            <person name="Gmitter F."/>
            <person name="Chen C."/>
            <person name="Farmerie W."/>
            <person name="Harkins T."/>
            <person name="Desany B."/>
            <person name="Mohiuddin M."/>
            <person name="Kodira C."/>
            <person name="Borodovsky M."/>
            <person name="Lomsadze A."/>
            <person name="Burns P."/>
            <person name="Jenkins J."/>
            <person name="Prochnik S."/>
            <person name="Shu S."/>
            <person name="Chapman J."/>
            <person name="Pitluck S."/>
            <person name="Schmutz J."/>
            <person name="Rokhsar D."/>
        </authorList>
    </citation>
    <scope>NUCLEOTIDE SEQUENCE</scope>
</reference>
<dbReference type="Gene3D" id="2.30.30.100">
    <property type="match status" value="1"/>
</dbReference>
<proteinExistence type="inferred from homology"/>
<dbReference type="SMART" id="SM00651">
    <property type="entry name" value="Sm"/>
    <property type="match status" value="1"/>
</dbReference>
<protein>
    <recommendedName>
        <fullName evidence="3">Sm domain-containing protein</fullName>
    </recommendedName>
</protein>
<dbReference type="SMR" id="A0A067H724"/>
<evidence type="ECO:0000313" key="4">
    <source>
        <dbReference type="EMBL" id="KDO83371.1"/>
    </source>
</evidence>
<dbReference type="Pfam" id="PF01423">
    <property type="entry name" value="LSM"/>
    <property type="match status" value="1"/>
</dbReference>
<dbReference type="PANTHER" id="PTHR10553">
    <property type="entry name" value="SMALL NUCLEAR RIBONUCLEOPROTEIN"/>
    <property type="match status" value="1"/>
</dbReference>
<feature type="domain" description="Sm" evidence="3">
    <location>
        <begin position="38"/>
        <end position="102"/>
    </location>
</feature>
<dbReference type="Proteomes" id="UP000027120">
    <property type="component" value="Unassembled WGS sequence"/>
</dbReference>
<dbReference type="GO" id="GO:1990904">
    <property type="term" value="C:ribonucleoprotein complex"/>
    <property type="evidence" value="ECO:0007669"/>
    <property type="project" value="UniProtKB-KW"/>
</dbReference>
<evidence type="ECO:0000259" key="3">
    <source>
        <dbReference type="PROSITE" id="PS52002"/>
    </source>
</evidence>
<comment type="similarity">
    <text evidence="1">Belongs to the snRNP Sm proteins family.</text>
</comment>